<dbReference type="Gene3D" id="2.60.40.2310">
    <property type="match status" value="1"/>
</dbReference>
<dbReference type="InParanoid" id="A0A1U8ARH0"/>
<dbReference type="InterPro" id="IPR045051">
    <property type="entry name" value="SBT"/>
</dbReference>
<organism evidence="5 6">
    <name type="scientific">Nelumbo nucifera</name>
    <name type="common">Sacred lotus</name>
    <dbReference type="NCBI Taxonomy" id="4432"/>
    <lineage>
        <taxon>Eukaryota</taxon>
        <taxon>Viridiplantae</taxon>
        <taxon>Streptophyta</taxon>
        <taxon>Embryophyta</taxon>
        <taxon>Tracheophyta</taxon>
        <taxon>Spermatophyta</taxon>
        <taxon>Magnoliopsida</taxon>
        <taxon>Proteales</taxon>
        <taxon>Nelumbonaceae</taxon>
        <taxon>Nelumbo</taxon>
    </lineage>
</organism>
<evidence type="ECO:0000313" key="6">
    <source>
        <dbReference type="RefSeq" id="XP_010268944.1"/>
    </source>
</evidence>
<dbReference type="Proteomes" id="UP000189703">
    <property type="component" value="Unplaced"/>
</dbReference>
<comment type="caution">
    <text evidence="3">Lacks conserved residue(s) required for the propagation of feature annotation.</text>
</comment>
<proteinExistence type="inferred from homology"/>
<dbReference type="InterPro" id="IPR000209">
    <property type="entry name" value="Peptidase_S8/S53_dom"/>
</dbReference>
<evidence type="ECO:0000313" key="5">
    <source>
        <dbReference type="Proteomes" id="UP000189703"/>
    </source>
</evidence>
<dbReference type="PANTHER" id="PTHR10795">
    <property type="entry name" value="PROPROTEIN CONVERTASE SUBTILISIN/KEXIN"/>
    <property type="match status" value="1"/>
</dbReference>
<reference evidence="6" key="1">
    <citation type="submission" date="2025-08" db="UniProtKB">
        <authorList>
            <consortium name="RefSeq"/>
        </authorList>
    </citation>
    <scope>IDENTIFICATION</scope>
</reference>
<keyword evidence="5" id="KW-1185">Reference proteome</keyword>
<dbReference type="OMA" id="INITRMH"/>
<accession>A0A1U8ARH0</accession>
<dbReference type="eggNOG" id="ENOG502QPRW">
    <property type="taxonomic scope" value="Eukaryota"/>
</dbReference>
<gene>
    <name evidence="6" type="primary">LOC104605756</name>
</gene>
<dbReference type="PROSITE" id="PS51892">
    <property type="entry name" value="SUBTILASE"/>
    <property type="match status" value="1"/>
</dbReference>
<evidence type="ECO:0000256" key="1">
    <source>
        <dbReference type="ARBA" id="ARBA00011073"/>
    </source>
</evidence>
<protein>
    <submittedName>
        <fullName evidence="6">Subtilisin-like protease SBT1.1</fullName>
    </submittedName>
</protein>
<dbReference type="OrthoDB" id="4803627at2759"/>
<comment type="similarity">
    <text evidence="1 3">Belongs to the peptidase S8 family.</text>
</comment>
<dbReference type="AlphaFoldDB" id="A0A1U8ARH0"/>
<name>A0A1U8ARH0_NELNU</name>
<dbReference type="Gene3D" id="3.40.50.200">
    <property type="entry name" value="Peptidase S8/S53 domain"/>
    <property type="match status" value="1"/>
</dbReference>
<dbReference type="GO" id="GO:0004252">
    <property type="term" value="F:serine-type endopeptidase activity"/>
    <property type="evidence" value="ECO:0007669"/>
    <property type="project" value="InterPro"/>
</dbReference>
<keyword evidence="2" id="KW-0732">Signal</keyword>
<evidence type="ECO:0000256" key="3">
    <source>
        <dbReference type="PROSITE-ProRule" id="PRU01240"/>
    </source>
</evidence>
<dbReference type="KEGG" id="nnu:104605756"/>
<dbReference type="Pfam" id="PF00082">
    <property type="entry name" value="Peptidase_S8"/>
    <property type="match status" value="1"/>
</dbReference>
<dbReference type="GeneID" id="104605756"/>
<dbReference type="GO" id="GO:0006508">
    <property type="term" value="P:proteolysis"/>
    <property type="evidence" value="ECO:0007669"/>
    <property type="project" value="InterPro"/>
</dbReference>
<dbReference type="RefSeq" id="XP_010268944.1">
    <property type="nucleotide sequence ID" value="XM_010270642.1"/>
</dbReference>
<dbReference type="SUPFAM" id="SSF52743">
    <property type="entry name" value="Subtilisin-like"/>
    <property type="match status" value="1"/>
</dbReference>
<dbReference type="InterPro" id="IPR036852">
    <property type="entry name" value="Peptidase_S8/S53_dom_sf"/>
</dbReference>
<evidence type="ECO:0000256" key="2">
    <source>
        <dbReference type="ARBA" id="ARBA00022729"/>
    </source>
</evidence>
<feature type="domain" description="Peptidase S8/S53" evidence="4">
    <location>
        <begin position="1"/>
        <end position="106"/>
    </location>
</feature>
<dbReference type="STRING" id="4432.A0A1U8ARH0"/>
<evidence type="ECO:0000259" key="4">
    <source>
        <dbReference type="Pfam" id="PF00082"/>
    </source>
</evidence>
<sequence length="238" mass="25596">MKPDVTAPGMNILVAWPPTMSPTWLKSDKRSVEFNIISGASMSCPHVSGLAALLKSVHRDWSPSAIKSALMTTAYMLNDKFTPIRDVVAGSSSSSDLSIPFAFGSGHVNPERASDLGLIYDIGIEDYLNYLCSLNYTSSQMAVVARRSFTCPPTNQFLQPGDMNYPSFALLSDNGAIMLTYKRTVTNVGAPRARSRAARVGFILYNKTPPANLTSPGVLLPALPRSCITSSVGRTSLA</sequence>